<sequence>MFDDDDEPTVRQMTPEEFAGLDYGTVTLLDLREPHEVEAHAMPGAINVPFDPLPHVLRNVPKDRPVVVYCREGSWSAEVAEILADRGYDAVNLVGGFDAYERYIAEREG</sequence>
<dbReference type="InterPro" id="IPR036873">
    <property type="entry name" value="Rhodanese-like_dom_sf"/>
</dbReference>
<evidence type="ECO:0000313" key="3">
    <source>
        <dbReference type="Proteomes" id="UP000245753"/>
    </source>
</evidence>
<feature type="domain" description="Rhodanese" evidence="1">
    <location>
        <begin position="22"/>
        <end position="109"/>
    </location>
</feature>
<evidence type="ECO:0000313" key="2">
    <source>
        <dbReference type="EMBL" id="PWG60226.1"/>
    </source>
</evidence>
<evidence type="ECO:0000259" key="1">
    <source>
        <dbReference type="PROSITE" id="PS50206"/>
    </source>
</evidence>
<dbReference type="InterPro" id="IPR050229">
    <property type="entry name" value="GlpE_sulfurtransferase"/>
</dbReference>
<dbReference type="SUPFAM" id="SSF52821">
    <property type="entry name" value="Rhodanese/Cell cycle control phosphatase"/>
    <property type="match status" value="1"/>
</dbReference>
<dbReference type="RefSeq" id="WP_109136859.1">
    <property type="nucleotide sequence ID" value="NZ_QFFN01000005.1"/>
</dbReference>
<dbReference type="OrthoDB" id="9800872at2"/>
<dbReference type="SMART" id="SM00450">
    <property type="entry name" value="RHOD"/>
    <property type="match status" value="1"/>
</dbReference>
<proteinExistence type="predicted"/>
<dbReference type="Proteomes" id="UP000245753">
    <property type="component" value="Unassembled WGS sequence"/>
</dbReference>
<comment type="caution">
    <text evidence="2">The sequence shown here is derived from an EMBL/GenBank/DDBJ whole genome shotgun (WGS) entry which is preliminary data.</text>
</comment>
<reference evidence="2 3" key="1">
    <citation type="journal article" date="2018" name="Int. J. Syst. Evol. Microbiol.">
        <title>Bifidobacterium catulorum sp. nov., a novel taxon from the faeces of the baby common marmoset (Callithrix jacchus).</title>
        <authorList>
            <person name="Modesto M."/>
            <person name="Michelini S."/>
            <person name="Oki K."/>
            <person name="Biavati B."/>
            <person name="Watanabe K."/>
            <person name="Mattarelli P."/>
        </authorList>
    </citation>
    <scope>NUCLEOTIDE SEQUENCE [LARGE SCALE GENOMIC DNA]</scope>
    <source>
        <strain evidence="2 3">MRM 8.19</strain>
    </source>
</reference>
<gene>
    <name evidence="2" type="ORF">DF200_03205</name>
</gene>
<dbReference type="PANTHER" id="PTHR43031:SF1">
    <property type="entry name" value="PYRIDINE NUCLEOTIDE-DISULPHIDE OXIDOREDUCTASE"/>
    <property type="match status" value="1"/>
</dbReference>
<dbReference type="EMBL" id="QFFN01000005">
    <property type="protein sequence ID" value="PWG60226.1"/>
    <property type="molecule type" value="Genomic_DNA"/>
</dbReference>
<dbReference type="Pfam" id="PF00581">
    <property type="entry name" value="Rhodanese"/>
    <property type="match status" value="1"/>
</dbReference>
<accession>A0A2U2MTR2</accession>
<name>A0A2U2MTR2_9BIFI</name>
<dbReference type="PROSITE" id="PS50206">
    <property type="entry name" value="RHODANESE_3"/>
    <property type="match status" value="1"/>
</dbReference>
<dbReference type="AlphaFoldDB" id="A0A2U2MTR2"/>
<dbReference type="InterPro" id="IPR001763">
    <property type="entry name" value="Rhodanese-like_dom"/>
</dbReference>
<dbReference type="PANTHER" id="PTHR43031">
    <property type="entry name" value="FAD-DEPENDENT OXIDOREDUCTASE"/>
    <property type="match status" value="1"/>
</dbReference>
<organism evidence="2 3">
    <name type="scientific">Bifidobacterium catulorum</name>
    <dbReference type="NCBI Taxonomy" id="1630173"/>
    <lineage>
        <taxon>Bacteria</taxon>
        <taxon>Bacillati</taxon>
        <taxon>Actinomycetota</taxon>
        <taxon>Actinomycetes</taxon>
        <taxon>Bifidobacteriales</taxon>
        <taxon>Bifidobacteriaceae</taxon>
        <taxon>Bifidobacterium</taxon>
    </lineage>
</organism>
<protein>
    <submittedName>
        <fullName evidence="2">Rhodanese-like domain-containing protein</fullName>
    </submittedName>
</protein>
<keyword evidence="3" id="KW-1185">Reference proteome</keyword>
<dbReference type="CDD" id="cd00158">
    <property type="entry name" value="RHOD"/>
    <property type="match status" value="1"/>
</dbReference>
<dbReference type="Gene3D" id="3.40.250.10">
    <property type="entry name" value="Rhodanese-like domain"/>
    <property type="match status" value="1"/>
</dbReference>